<organism evidence="3 4">
    <name type="scientific">Zygosaccharomyces rouxii</name>
    <dbReference type="NCBI Taxonomy" id="4956"/>
    <lineage>
        <taxon>Eukaryota</taxon>
        <taxon>Fungi</taxon>
        <taxon>Dikarya</taxon>
        <taxon>Ascomycota</taxon>
        <taxon>Saccharomycotina</taxon>
        <taxon>Saccharomycetes</taxon>
        <taxon>Saccharomycetales</taxon>
        <taxon>Saccharomycetaceae</taxon>
        <taxon>Zygosaccharomyces</taxon>
    </lineage>
</organism>
<evidence type="ECO:0000313" key="3">
    <source>
        <dbReference type="EMBL" id="GAV47386.1"/>
    </source>
</evidence>
<dbReference type="Gene3D" id="6.10.250.1710">
    <property type="match status" value="1"/>
</dbReference>
<comment type="caution">
    <text evidence="3">The sequence shown here is derived from an EMBL/GenBank/DDBJ whole genome shotgun (WGS) entry which is preliminary data.</text>
</comment>
<proteinExistence type="predicted"/>
<evidence type="ECO:0000313" key="4">
    <source>
        <dbReference type="Proteomes" id="UP000187013"/>
    </source>
</evidence>
<protein>
    <submittedName>
        <fullName evidence="3">Uncharacterized protein</fullName>
    </submittedName>
</protein>
<dbReference type="OrthoDB" id="10250120at2759"/>
<evidence type="ECO:0000256" key="2">
    <source>
        <dbReference type="SAM" id="MobiDB-lite"/>
    </source>
</evidence>
<feature type="coiled-coil region" evidence="1">
    <location>
        <begin position="328"/>
        <end position="378"/>
    </location>
</feature>
<evidence type="ECO:0000256" key="1">
    <source>
        <dbReference type="SAM" id="Coils"/>
    </source>
</evidence>
<dbReference type="AlphaFoldDB" id="A0A1Q2ZV31"/>
<dbReference type="EMBL" id="BDGX01000008">
    <property type="protein sequence ID" value="GAV47386.1"/>
    <property type="molecule type" value="Genomic_DNA"/>
</dbReference>
<dbReference type="Pfam" id="PF25880">
    <property type="entry name" value="WHD_CHMP7_1st"/>
    <property type="match status" value="1"/>
</dbReference>
<reference evidence="3 4" key="1">
    <citation type="submission" date="2016-08" db="EMBL/GenBank/DDBJ databases">
        <title>Draft genome sequence of allopolyploid Zygosaccharomyces rouxii.</title>
        <authorList>
            <person name="Watanabe J."/>
            <person name="Uehara K."/>
            <person name="Mogi Y."/>
            <person name="Tsukioka Y."/>
        </authorList>
    </citation>
    <scope>NUCLEOTIDE SEQUENCE [LARGE SCALE GENOMIC DNA]</scope>
    <source>
        <strain evidence="3 4">NBRC 110957</strain>
    </source>
</reference>
<dbReference type="Proteomes" id="UP000187013">
    <property type="component" value="Unassembled WGS sequence"/>
</dbReference>
<gene>
    <name evidence="3" type="ORF">ZYGR_0H02280</name>
</gene>
<dbReference type="eggNOG" id="KOG2911">
    <property type="taxonomic scope" value="Eukaryota"/>
</dbReference>
<dbReference type="GO" id="GO:0007034">
    <property type="term" value="P:vacuolar transport"/>
    <property type="evidence" value="ECO:0007669"/>
    <property type="project" value="InterPro"/>
</dbReference>
<feature type="region of interest" description="Disordered" evidence="2">
    <location>
        <begin position="379"/>
        <end position="418"/>
    </location>
</feature>
<feature type="compositionally biased region" description="Basic and acidic residues" evidence="2">
    <location>
        <begin position="381"/>
        <end position="392"/>
    </location>
</feature>
<dbReference type="Pfam" id="PF03357">
    <property type="entry name" value="Snf7"/>
    <property type="match status" value="1"/>
</dbReference>
<sequence>MELPSSRLGSLYKDFRPLKELNPDGYAANISTWKEYLKNRFLNRKCLFTSGTELLQELSNDVYGFPKSLDVVIDTLVQEGYLISSDDFYGQRMYSKEYPKLMQWIGLGKNRFFKSRRNEDGYYLKELQLIVKSNVEVKFKSIASRINDRIIKSATGITDLVMPLEEFFTKTGFHEIVDNDDDQEILLFYMAHYTGTIFKESNFIKIIDPTRDNKDLTENDRRIADLKLAISSVSKQVKKMQNEKMDYSKILTQSMRDGASRDTQRKFLQARKIAERYLNRLLEYQNNLLEIKSQIEMSITNEILVTTLSDANETLKSVTKYSMSVEQVEGLLDELKDHREQNDEIGRMLSGTDEIIDEKELDAELEYLDKKIEDQESTSEVLDRLSHLKLGETTEQTPVSETPRKEEANSKQLITEYD</sequence>
<name>A0A1Q2ZV31_ZYGRO</name>
<keyword evidence="1" id="KW-0175">Coiled coil</keyword>
<accession>A0A1Q2ZV31</accession>
<dbReference type="InterPro" id="IPR005024">
    <property type="entry name" value="Snf7_fam"/>
</dbReference>